<dbReference type="EMBL" id="AB291170">
    <property type="protein sequence ID" value="BAF45653.1"/>
    <property type="molecule type" value="Genomic_DNA"/>
</dbReference>
<organism evidence="2 3">
    <name type="scientific">Ichnoviriform fugitivi</name>
    <dbReference type="NCBI Taxonomy" id="265522"/>
    <lineage>
        <taxon>Viruses</taxon>
        <taxon>Viruses incertae sedis</taxon>
        <taxon>Polydnaviriformidae</taxon>
        <taxon>Ichnoviriform</taxon>
    </lineage>
</organism>
<sequence length="109" mass="12522">MSACVTISECCFKLNSPSLRLLSKLYCLRARVCVCVCVCVCLCVCVCVCVCVYSVYVVFLTRRNKFQHQQLQLNAKYSQVQYCSQHMSMGPMKPKFHCTKNRKCDSRLL</sequence>
<name>A2Q0D8_9VIRU</name>
<keyword evidence="1" id="KW-1133">Transmembrane helix</keyword>
<evidence type="ECO:0000313" key="2">
    <source>
        <dbReference type="EMBL" id="BAF45653.1"/>
    </source>
</evidence>
<dbReference type="Proteomes" id="UP000204242">
    <property type="component" value="Genome"/>
</dbReference>
<keyword evidence="1" id="KW-0812">Transmembrane</keyword>
<dbReference type="KEGG" id="vg:5076303"/>
<proteinExistence type="predicted"/>
<feature type="transmembrane region" description="Helical" evidence="1">
    <location>
        <begin position="28"/>
        <end position="59"/>
    </location>
</feature>
<evidence type="ECO:0000313" key="3">
    <source>
        <dbReference type="Proteomes" id="UP000204242"/>
    </source>
</evidence>
<protein>
    <submittedName>
        <fullName evidence="2">B5.1</fullName>
    </submittedName>
</protein>
<reference evidence="2 3" key="1">
    <citation type="journal article" date="2007" name="Virology">
        <title>Shared and species-specific features among ichnovirus genomes.</title>
        <authorList>
            <person name="Tanaka K."/>
            <person name="Lapointe R."/>
            <person name="Barney W.E."/>
            <person name="Makkay A.M."/>
            <person name="Stoltz D."/>
            <person name="Cusson M."/>
            <person name="Webb B.A."/>
        </authorList>
    </citation>
    <scope>NUCLEOTIDE SEQUENCE [LARGE SCALE GENOMIC DNA]</scope>
</reference>
<accession>A2Q0D8</accession>
<dbReference type="GeneID" id="5076303"/>
<keyword evidence="1" id="KW-0472">Membrane</keyword>
<dbReference type="RefSeq" id="YP_001031252.1">
    <property type="nucleotide sequence ID" value="NC_008962.1"/>
</dbReference>
<evidence type="ECO:0000256" key="1">
    <source>
        <dbReference type="SAM" id="Phobius"/>
    </source>
</evidence>